<evidence type="ECO:0000256" key="1">
    <source>
        <dbReference type="ARBA" id="ARBA00005375"/>
    </source>
</evidence>
<dbReference type="KEGG" id="tva:4762809"/>
<proteinExistence type="inferred from homology"/>
<dbReference type="Pfam" id="PF00328">
    <property type="entry name" value="His_Phos_2"/>
    <property type="match status" value="1"/>
</dbReference>
<dbReference type="GO" id="GO:0016791">
    <property type="term" value="F:phosphatase activity"/>
    <property type="evidence" value="ECO:0000318"/>
    <property type="project" value="GO_Central"/>
</dbReference>
<dbReference type="AlphaFoldDB" id="A2EQW2"/>
<dbReference type="Proteomes" id="UP000001542">
    <property type="component" value="Unassembled WGS sequence"/>
</dbReference>
<dbReference type="InParanoid" id="A2EQW2"/>
<protein>
    <submittedName>
        <fullName evidence="3">Histidine acid phosphatase family protein</fullName>
    </submittedName>
</protein>
<sequence>MIFFLTGATAFDYSYCAPNYPSYKPNQEADLIQVQLLTRHGARTPLHLSKNYSNHWKCMYDDMRSAGNDFLQPYHVHVSYGSSIFVGNCVYGQLIHTGKAGLAKLGKYLKKIYIDQLKFIPPNLDQETVKFRTTQAHRTINSQISLISGMYPHASNVEMYIADKNYDPWRRTSLLCPKFAKLQKTIPEDNHITNQTLQDKISNILGVGWSSTNDVMTSALCNNYKLPPNITMKDVDDAIELKTKQMQFFYSHSDVFPLFFSFCASEMVNEMLKRMNGDSNTKFIHWSAHDGNILGYLGLLGYTDNKWPPYGSYILTELLRFRSNGTYIVQFRYNGKLLKIPRFKNETFVYFNDFLKFLTSSMPKFLNECDFNTTQFKMSDTFYVSA</sequence>
<dbReference type="PANTHER" id="PTHR11567:SF110">
    <property type="entry name" value="2-PHOSPHOXYLOSE PHOSPHATASE 1"/>
    <property type="match status" value="1"/>
</dbReference>
<dbReference type="eggNOG" id="KOG3672">
    <property type="taxonomic scope" value="Eukaryota"/>
</dbReference>
<dbReference type="CDD" id="cd07061">
    <property type="entry name" value="HP_HAP_like"/>
    <property type="match status" value="1"/>
</dbReference>
<name>A2EQW2_TRIV3</name>
<evidence type="ECO:0000313" key="4">
    <source>
        <dbReference type="Proteomes" id="UP000001542"/>
    </source>
</evidence>
<evidence type="ECO:0000313" key="3">
    <source>
        <dbReference type="EMBL" id="EAY04936.1"/>
    </source>
</evidence>
<dbReference type="OrthoDB" id="10257284at2759"/>
<dbReference type="SUPFAM" id="SSF53254">
    <property type="entry name" value="Phosphoglycerate mutase-like"/>
    <property type="match status" value="1"/>
</dbReference>
<dbReference type="SMR" id="A2EQW2"/>
<dbReference type="InterPro" id="IPR033379">
    <property type="entry name" value="Acid_Pase_AS"/>
</dbReference>
<evidence type="ECO:0000256" key="2">
    <source>
        <dbReference type="ARBA" id="ARBA00022801"/>
    </source>
</evidence>
<reference evidence="3" key="1">
    <citation type="submission" date="2006-10" db="EMBL/GenBank/DDBJ databases">
        <authorList>
            <person name="Amadeo P."/>
            <person name="Zhao Q."/>
            <person name="Wortman J."/>
            <person name="Fraser-Liggett C."/>
            <person name="Carlton J."/>
        </authorList>
    </citation>
    <scope>NUCLEOTIDE SEQUENCE</scope>
    <source>
        <strain evidence="3">G3</strain>
    </source>
</reference>
<dbReference type="PANTHER" id="PTHR11567">
    <property type="entry name" value="ACID PHOSPHATASE-RELATED"/>
    <property type="match status" value="1"/>
</dbReference>
<gene>
    <name evidence="3" type="ORF">TVAG_039880</name>
</gene>
<dbReference type="InterPro" id="IPR050645">
    <property type="entry name" value="Histidine_acid_phosphatase"/>
</dbReference>
<comment type="similarity">
    <text evidence="1">Belongs to the histidine acid phosphatase family.</text>
</comment>
<dbReference type="VEuPathDB" id="TrichDB:TVAGG3_0693900"/>
<dbReference type="PROSITE" id="PS00616">
    <property type="entry name" value="HIS_ACID_PHOSPHAT_1"/>
    <property type="match status" value="1"/>
</dbReference>
<dbReference type="InterPro" id="IPR029033">
    <property type="entry name" value="His_PPase_superfam"/>
</dbReference>
<keyword evidence="2" id="KW-0378">Hydrolase</keyword>
<dbReference type="InterPro" id="IPR000560">
    <property type="entry name" value="His_Pase_clade-2"/>
</dbReference>
<dbReference type="VEuPathDB" id="TrichDB:TVAG_039880"/>
<reference evidence="3" key="2">
    <citation type="journal article" date="2007" name="Science">
        <title>Draft genome sequence of the sexually transmitted pathogen Trichomonas vaginalis.</title>
        <authorList>
            <person name="Carlton J.M."/>
            <person name="Hirt R.P."/>
            <person name="Silva J.C."/>
            <person name="Delcher A.L."/>
            <person name="Schatz M."/>
            <person name="Zhao Q."/>
            <person name="Wortman J.R."/>
            <person name="Bidwell S.L."/>
            <person name="Alsmark U.C.M."/>
            <person name="Besteiro S."/>
            <person name="Sicheritz-Ponten T."/>
            <person name="Noel C.J."/>
            <person name="Dacks J.B."/>
            <person name="Foster P.G."/>
            <person name="Simillion C."/>
            <person name="Van de Peer Y."/>
            <person name="Miranda-Saavedra D."/>
            <person name="Barton G.J."/>
            <person name="Westrop G.D."/>
            <person name="Mueller S."/>
            <person name="Dessi D."/>
            <person name="Fiori P.L."/>
            <person name="Ren Q."/>
            <person name="Paulsen I."/>
            <person name="Zhang H."/>
            <person name="Bastida-Corcuera F.D."/>
            <person name="Simoes-Barbosa A."/>
            <person name="Brown M.T."/>
            <person name="Hayes R.D."/>
            <person name="Mukherjee M."/>
            <person name="Okumura C.Y."/>
            <person name="Schneider R."/>
            <person name="Smith A.J."/>
            <person name="Vanacova S."/>
            <person name="Villalvazo M."/>
            <person name="Haas B.J."/>
            <person name="Pertea M."/>
            <person name="Feldblyum T.V."/>
            <person name="Utterback T.R."/>
            <person name="Shu C.L."/>
            <person name="Osoegawa K."/>
            <person name="de Jong P.J."/>
            <person name="Hrdy I."/>
            <person name="Horvathova L."/>
            <person name="Zubacova Z."/>
            <person name="Dolezal P."/>
            <person name="Malik S.B."/>
            <person name="Logsdon J.M. Jr."/>
            <person name="Henze K."/>
            <person name="Gupta A."/>
            <person name="Wang C.C."/>
            <person name="Dunne R.L."/>
            <person name="Upcroft J.A."/>
            <person name="Upcroft P."/>
            <person name="White O."/>
            <person name="Salzberg S.L."/>
            <person name="Tang P."/>
            <person name="Chiu C.-H."/>
            <person name="Lee Y.-S."/>
            <person name="Embley T.M."/>
            <person name="Coombs G.H."/>
            <person name="Mottram J.C."/>
            <person name="Tachezy J."/>
            <person name="Fraser-Liggett C.M."/>
            <person name="Johnson P.J."/>
        </authorList>
    </citation>
    <scope>NUCLEOTIDE SEQUENCE [LARGE SCALE GENOMIC DNA]</scope>
    <source>
        <strain evidence="3">G3</strain>
    </source>
</reference>
<dbReference type="EMBL" id="DS113461">
    <property type="protein sequence ID" value="EAY04936.1"/>
    <property type="molecule type" value="Genomic_DNA"/>
</dbReference>
<keyword evidence="4" id="KW-1185">Reference proteome</keyword>
<accession>A2EQW2</accession>
<dbReference type="OMA" id="RHNIAHD"/>
<dbReference type="Gene3D" id="3.40.50.1240">
    <property type="entry name" value="Phosphoglycerate mutase-like"/>
    <property type="match status" value="1"/>
</dbReference>
<dbReference type="RefSeq" id="XP_001317159.1">
    <property type="nucleotide sequence ID" value="XM_001317124.1"/>
</dbReference>
<organism evidence="3 4">
    <name type="scientific">Trichomonas vaginalis (strain ATCC PRA-98 / G3)</name>
    <dbReference type="NCBI Taxonomy" id="412133"/>
    <lineage>
        <taxon>Eukaryota</taxon>
        <taxon>Metamonada</taxon>
        <taxon>Parabasalia</taxon>
        <taxon>Trichomonadida</taxon>
        <taxon>Trichomonadidae</taxon>
        <taxon>Trichomonas</taxon>
    </lineage>
</organism>